<dbReference type="PANTHER" id="PTHR46541:SF1">
    <property type="entry name" value="ZINC FINGER PROTEIN AEBP2"/>
    <property type="match status" value="1"/>
</dbReference>
<comment type="similarity">
    <text evidence="2">Belongs to the AEBP2/jing C2H2-type zinc-finger family.</text>
</comment>
<evidence type="ECO:0000256" key="3">
    <source>
        <dbReference type="SAM" id="MobiDB-lite"/>
    </source>
</evidence>
<dbReference type="GO" id="GO:0006357">
    <property type="term" value="P:regulation of transcription by RNA polymerase II"/>
    <property type="evidence" value="ECO:0007669"/>
    <property type="project" value="TreeGrafter"/>
</dbReference>
<dbReference type="GO" id="GO:0006325">
    <property type="term" value="P:chromatin organization"/>
    <property type="evidence" value="ECO:0007669"/>
    <property type="project" value="UniProtKB-KW"/>
</dbReference>
<name>A0A6F9D6L9_9ASCI</name>
<dbReference type="EMBL" id="LR782766">
    <property type="protein sequence ID" value="CAB3220412.1"/>
    <property type="molecule type" value="mRNA"/>
</dbReference>
<reference evidence="5" key="1">
    <citation type="submission" date="2020-04" db="EMBL/GenBank/DDBJ databases">
        <authorList>
            <person name="Neveu A P."/>
        </authorList>
    </citation>
    <scope>NUCLEOTIDE SEQUENCE</scope>
    <source>
        <tissue evidence="5">Whole embryo</tissue>
    </source>
</reference>
<dbReference type="PANTHER" id="PTHR46541">
    <property type="entry name" value="ZINC FINGER PROTEIN AEBP2"/>
    <property type="match status" value="1"/>
</dbReference>
<sequence length="419" mass="47751">MSEILSRKARCREIDRVTLPRKRFQRKRLHSTEKGYIKDRQELELPVFTTNTSTSSDTTNYAPIGQNTSLVTTATSPPVVTTATAVVPGRMCLNPYQQSVRPALCKNSDVEPSDQRNYHCSQLAPLVMPKHDNTSDEEMIADSPDSGFESTTPSGSSLVDFDENSSKSDSFDELLKESISRTPSVNSNLSEDRLCLIPPPKAEPTPTKKVQKNICLWEGCLQQFPTNRDLHLHLTTEHVNSTVTRFCCMWSECKVYQKPTRNLSCLQQHIRFHTGVKRFQCWLEGCDASFSSQQGLARHVPSHFTDCNLPKAKLSSHNERRYLVKRRRIKDKRKALANVHDFIDQRTVDTLLTSLVQREKVTSSDTTSQVTCKRRNFDGSSWFLADPLFTWSKVEQENNGGKLFFGKPLPRCRKRKANY</sequence>
<dbReference type="InterPro" id="IPR013087">
    <property type="entry name" value="Znf_C2H2_type"/>
</dbReference>
<feature type="region of interest" description="Disordered" evidence="3">
    <location>
        <begin position="134"/>
        <end position="166"/>
    </location>
</feature>
<evidence type="ECO:0000313" key="5">
    <source>
        <dbReference type="EMBL" id="CAB3220412.1"/>
    </source>
</evidence>
<organism evidence="5">
    <name type="scientific">Phallusia mammillata</name>
    <dbReference type="NCBI Taxonomy" id="59560"/>
    <lineage>
        <taxon>Eukaryota</taxon>
        <taxon>Metazoa</taxon>
        <taxon>Chordata</taxon>
        <taxon>Tunicata</taxon>
        <taxon>Ascidiacea</taxon>
        <taxon>Phlebobranchia</taxon>
        <taxon>Ascidiidae</taxon>
        <taxon>Phallusia</taxon>
    </lineage>
</organism>
<dbReference type="SMART" id="SM00355">
    <property type="entry name" value="ZnF_C2H2"/>
    <property type="match status" value="3"/>
</dbReference>
<protein>
    <submittedName>
        <fullName evidence="5">ZF(C2H2)-34 zinc finger protein AEBP2</fullName>
    </submittedName>
</protein>
<dbReference type="GO" id="GO:0035098">
    <property type="term" value="C:ESC/E(Z) complex"/>
    <property type="evidence" value="ECO:0007669"/>
    <property type="project" value="TreeGrafter"/>
</dbReference>
<dbReference type="InterPro" id="IPR036236">
    <property type="entry name" value="Znf_C2H2_sf"/>
</dbReference>
<proteinExistence type="evidence at transcript level"/>
<feature type="domain" description="C2H2-type" evidence="4">
    <location>
        <begin position="281"/>
        <end position="303"/>
    </location>
</feature>
<evidence type="ECO:0000256" key="1">
    <source>
        <dbReference type="ARBA" id="ARBA00022853"/>
    </source>
</evidence>
<dbReference type="InterPro" id="IPR052130">
    <property type="entry name" value="AEBP2/jing_C2H2-ZnF"/>
</dbReference>
<dbReference type="SUPFAM" id="SSF57667">
    <property type="entry name" value="beta-beta-alpha zinc fingers"/>
    <property type="match status" value="2"/>
</dbReference>
<dbReference type="GO" id="GO:0008270">
    <property type="term" value="F:zinc ion binding"/>
    <property type="evidence" value="ECO:0007669"/>
    <property type="project" value="UniProtKB-KW"/>
</dbReference>
<dbReference type="PROSITE" id="PS00028">
    <property type="entry name" value="ZINC_FINGER_C2H2_1"/>
    <property type="match status" value="1"/>
</dbReference>
<dbReference type="Gene3D" id="3.30.160.60">
    <property type="entry name" value="Classic Zinc Finger"/>
    <property type="match status" value="2"/>
</dbReference>
<keyword evidence="1" id="KW-0156">Chromatin regulator</keyword>
<evidence type="ECO:0000256" key="2">
    <source>
        <dbReference type="ARBA" id="ARBA00037930"/>
    </source>
</evidence>
<feature type="compositionally biased region" description="Polar residues" evidence="3">
    <location>
        <begin position="148"/>
        <end position="157"/>
    </location>
</feature>
<gene>
    <name evidence="5" type="primary">Aebp2</name>
</gene>
<dbReference type="AlphaFoldDB" id="A0A6F9D6L9"/>
<evidence type="ECO:0000259" key="4">
    <source>
        <dbReference type="PROSITE" id="PS00028"/>
    </source>
</evidence>
<accession>A0A6F9D6L9</accession>